<name>A0A820LC67_9BILA</name>
<organism evidence="1 2">
    <name type="scientific">Rotaria sordida</name>
    <dbReference type="NCBI Taxonomy" id="392033"/>
    <lineage>
        <taxon>Eukaryota</taxon>
        <taxon>Metazoa</taxon>
        <taxon>Spiralia</taxon>
        <taxon>Gnathifera</taxon>
        <taxon>Rotifera</taxon>
        <taxon>Eurotatoria</taxon>
        <taxon>Bdelloidea</taxon>
        <taxon>Philodinida</taxon>
        <taxon>Philodinidae</taxon>
        <taxon>Rotaria</taxon>
    </lineage>
</organism>
<gene>
    <name evidence="1" type="ORF">FNK824_LOCUS42350</name>
</gene>
<evidence type="ECO:0000313" key="1">
    <source>
        <dbReference type="EMBL" id="CAF4351421.1"/>
    </source>
</evidence>
<sequence length="34" mass="4003">KTQNTTKDEEEMDSVYVHLERSSIALHYSMEESD</sequence>
<feature type="non-terminal residue" evidence="1">
    <location>
        <position position="1"/>
    </location>
</feature>
<comment type="caution">
    <text evidence="1">The sequence shown here is derived from an EMBL/GenBank/DDBJ whole genome shotgun (WGS) entry which is preliminary data.</text>
</comment>
<proteinExistence type="predicted"/>
<dbReference type="EMBL" id="CAJOBE010049206">
    <property type="protein sequence ID" value="CAF4351421.1"/>
    <property type="molecule type" value="Genomic_DNA"/>
</dbReference>
<protein>
    <submittedName>
        <fullName evidence="1">Uncharacterized protein</fullName>
    </submittedName>
</protein>
<dbReference type="Proteomes" id="UP000663874">
    <property type="component" value="Unassembled WGS sequence"/>
</dbReference>
<evidence type="ECO:0000313" key="2">
    <source>
        <dbReference type="Proteomes" id="UP000663874"/>
    </source>
</evidence>
<accession>A0A820LC67</accession>
<reference evidence="1" key="1">
    <citation type="submission" date="2021-02" db="EMBL/GenBank/DDBJ databases">
        <authorList>
            <person name="Nowell W R."/>
        </authorList>
    </citation>
    <scope>NUCLEOTIDE SEQUENCE</scope>
</reference>
<dbReference type="AlphaFoldDB" id="A0A820LC67"/>